<proteinExistence type="predicted"/>
<accession>A0A081RFZ5</accession>
<dbReference type="InterPro" id="IPR050445">
    <property type="entry name" value="Bact_polysacc_biosynth/exp"/>
</dbReference>
<dbReference type="Proteomes" id="UP000028411">
    <property type="component" value="Unassembled WGS sequence"/>
</dbReference>
<evidence type="ECO:0000313" key="11">
    <source>
        <dbReference type="Proteomes" id="UP000028411"/>
    </source>
</evidence>
<keyword evidence="2" id="KW-1003">Cell membrane</keyword>
<dbReference type="PATRIC" id="fig|46429.4.peg.1578"/>
<keyword evidence="4" id="KW-0547">Nucleotide-binding</keyword>
<dbReference type="Pfam" id="PF02706">
    <property type="entry name" value="Wzz"/>
    <property type="match status" value="1"/>
</dbReference>
<organism evidence="10 11">
    <name type="scientific">Sphingobium chlorophenolicum</name>
    <dbReference type="NCBI Taxonomy" id="46429"/>
    <lineage>
        <taxon>Bacteria</taxon>
        <taxon>Pseudomonadati</taxon>
        <taxon>Pseudomonadota</taxon>
        <taxon>Alphaproteobacteria</taxon>
        <taxon>Sphingomonadales</taxon>
        <taxon>Sphingomonadaceae</taxon>
        <taxon>Sphingobium</taxon>
    </lineage>
</organism>
<comment type="caution">
    <text evidence="10">The sequence shown here is derived from an EMBL/GenBank/DDBJ whole genome shotgun (WGS) entry which is preliminary data.</text>
</comment>
<dbReference type="EMBL" id="JFHR01000014">
    <property type="protein sequence ID" value="KEQ54118.1"/>
    <property type="molecule type" value="Genomic_DNA"/>
</dbReference>
<dbReference type="PANTHER" id="PTHR32309:SF31">
    <property type="entry name" value="CAPSULAR EXOPOLYSACCHARIDE FAMILY"/>
    <property type="match status" value="1"/>
</dbReference>
<keyword evidence="6 8" id="KW-1133">Transmembrane helix</keyword>
<name>A0A081RFZ5_SPHCR</name>
<dbReference type="eggNOG" id="COG0489">
    <property type="taxonomic scope" value="Bacteria"/>
</dbReference>
<keyword evidence="7 8" id="KW-0472">Membrane</keyword>
<dbReference type="OrthoDB" id="230260at2"/>
<evidence type="ECO:0000256" key="8">
    <source>
        <dbReference type="SAM" id="Phobius"/>
    </source>
</evidence>
<sequence>MASAQLTLIDGAASGGGAEKARDLSFELQQMSARQIWFLLRRHMKLVGSIVIACVAVVLIVQLQLPNRYEATATVQVELNDSTGSNQADATRNQQRVANEARMYRSQALAEQVVRDLNLNRNQAFTHGVSMTVQQAAAQLAKTTRVVSSTDSDFIDITVQSRKAELAARIANRFVDSLRKMRSQRRQTWRDGLSVALDKETARLAHDVELAERAVADFRREHLMPMGAGSAEDYQQMNRIAVEAASTAAMSSAMQAQAAGVSRAASMRTVAGATSPALDNLQKQYDDLIRQRSEISVQMGANHPQMQALSAQIAQVSKVLVQERAAVVATQQTKNDTDAGRERALALAEASAASARAGQLQSKLNAITGAAFRNNANLVDLSILDRRAEVARQAYLTTAQRAQTVQSELQTTGVNSTMVSAAAVPLQPVAPAPKKMALAAFVGSSVLAFLIVLGIEMFDNRLRSGDQLRRLFGLRTLAMLPKLEESIGATIEENPVTTQPQSLFTEVARNLASEIEELPHQGTSQRVLVTSPLPGDGKSSVALTLAAAAASMGRRAIVVDLDLRRPGPSILRSIQDGAGTPDLIDVLTHAGESRRLIPQPERHVEHDAAEGAAPTALMPVVLSTREQIRNPAAVVQGWQIGRLLDELRERFDLVVINAPAILAVRDARTLSSLADSTLMVVRWGHTTVEQLRASLQMVNNQVVGAVFNQVDYEDHARRGYGDAVQFYMGSAAYYSDAFPARQSWADRVRHAFTRKAA</sequence>
<dbReference type="GO" id="GO:0005886">
    <property type="term" value="C:plasma membrane"/>
    <property type="evidence" value="ECO:0007669"/>
    <property type="project" value="UniProtKB-SubCell"/>
</dbReference>
<evidence type="ECO:0000256" key="4">
    <source>
        <dbReference type="ARBA" id="ARBA00022741"/>
    </source>
</evidence>
<gene>
    <name evidence="10" type="ORF">BV95_01612</name>
</gene>
<dbReference type="PANTHER" id="PTHR32309">
    <property type="entry name" value="TYROSINE-PROTEIN KINASE"/>
    <property type="match status" value="1"/>
</dbReference>
<dbReference type="eggNOG" id="COG3206">
    <property type="taxonomic scope" value="Bacteria"/>
</dbReference>
<dbReference type="CDD" id="cd05387">
    <property type="entry name" value="BY-kinase"/>
    <property type="match status" value="1"/>
</dbReference>
<dbReference type="AlphaFoldDB" id="A0A081RFZ5"/>
<dbReference type="InterPro" id="IPR005702">
    <property type="entry name" value="Wzc-like_C"/>
</dbReference>
<evidence type="ECO:0000259" key="9">
    <source>
        <dbReference type="Pfam" id="PF02706"/>
    </source>
</evidence>
<evidence type="ECO:0000313" key="10">
    <source>
        <dbReference type="EMBL" id="KEQ54118.1"/>
    </source>
</evidence>
<evidence type="ECO:0000256" key="5">
    <source>
        <dbReference type="ARBA" id="ARBA00022840"/>
    </source>
</evidence>
<dbReference type="RefSeq" id="WP_037449747.1">
    <property type="nucleotide sequence ID" value="NZ_JFHR01000014.1"/>
</dbReference>
<keyword evidence="3 8" id="KW-0812">Transmembrane</keyword>
<dbReference type="InterPro" id="IPR027417">
    <property type="entry name" value="P-loop_NTPase"/>
</dbReference>
<evidence type="ECO:0000256" key="2">
    <source>
        <dbReference type="ARBA" id="ARBA00022475"/>
    </source>
</evidence>
<evidence type="ECO:0000256" key="3">
    <source>
        <dbReference type="ARBA" id="ARBA00022692"/>
    </source>
</evidence>
<protein>
    <submittedName>
        <fullName evidence="10">Succinoglycan biosynthesis protein ExoP</fullName>
    </submittedName>
</protein>
<feature type="domain" description="Polysaccharide chain length determinant N-terminal" evidence="9">
    <location>
        <begin position="34"/>
        <end position="117"/>
    </location>
</feature>
<reference evidence="10 11" key="1">
    <citation type="submission" date="2014-02" db="EMBL/GenBank/DDBJ databases">
        <title>Whole genome sequence of Sphingobium chlorophenolicum NBRC 16172.</title>
        <authorList>
            <person name="Gan H.M."/>
            <person name="Gan H.Y."/>
            <person name="Chew T.H."/>
            <person name="Savka M.A."/>
        </authorList>
    </citation>
    <scope>NUCLEOTIDE SEQUENCE [LARGE SCALE GENOMIC DNA]</scope>
    <source>
        <strain evidence="10 11">NBRC 16172</strain>
    </source>
</reference>
<evidence type="ECO:0000256" key="7">
    <source>
        <dbReference type="ARBA" id="ARBA00023136"/>
    </source>
</evidence>
<dbReference type="Gene3D" id="3.40.50.300">
    <property type="entry name" value="P-loop containing nucleotide triphosphate hydrolases"/>
    <property type="match status" value="1"/>
</dbReference>
<evidence type="ECO:0000256" key="1">
    <source>
        <dbReference type="ARBA" id="ARBA00004651"/>
    </source>
</evidence>
<dbReference type="SUPFAM" id="SSF52540">
    <property type="entry name" value="P-loop containing nucleoside triphosphate hydrolases"/>
    <property type="match status" value="1"/>
</dbReference>
<evidence type="ECO:0000256" key="6">
    <source>
        <dbReference type="ARBA" id="ARBA00022989"/>
    </source>
</evidence>
<dbReference type="InterPro" id="IPR003856">
    <property type="entry name" value="LPS_length_determ_N"/>
</dbReference>
<feature type="transmembrane region" description="Helical" evidence="8">
    <location>
        <begin position="46"/>
        <end position="65"/>
    </location>
</feature>
<comment type="subcellular location">
    <subcellularLocation>
        <location evidence="1">Cell membrane</location>
        <topology evidence="1">Multi-pass membrane protein</topology>
    </subcellularLocation>
</comment>
<keyword evidence="5" id="KW-0067">ATP-binding</keyword>